<name>A0A164QW16_9AGAM</name>
<accession>A0A164QW16</accession>
<gene>
    <name evidence="1" type="ORF">SISNIDRAFT_217316</name>
</gene>
<proteinExistence type="predicted"/>
<sequence length="161" mass="17863">MLSLLQEFQKQKSAKSVSHASALTNKKATLFSQAQAQAQAMRDEGLSYLEQSLATISGLKAQQSSPDTWMADIVHLFSSRVATVEGVLHQNKPFQVDVFDPEQQVIDAGYERLTNHGLQRGATRKTLSKTAKRELAISIEQQKLATEANELIKNLKKLVQL</sequence>
<protein>
    <submittedName>
        <fullName evidence="1">Uncharacterized protein</fullName>
    </submittedName>
</protein>
<organism evidence="1 2">
    <name type="scientific">Sistotremastrum niveocremeum HHB9708</name>
    <dbReference type="NCBI Taxonomy" id="1314777"/>
    <lineage>
        <taxon>Eukaryota</taxon>
        <taxon>Fungi</taxon>
        <taxon>Dikarya</taxon>
        <taxon>Basidiomycota</taxon>
        <taxon>Agaricomycotina</taxon>
        <taxon>Agaricomycetes</taxon>
        <taxon>Sistotremastrales</taxon>
        <taxon>Sistotremastraceae</taxon>
        <taxon>Sertulicium</taxon>
        <taxon>Sertulicium niveocremeum</taxon>
    </lineage>
</organism>
<dbReference type="OrthoDB" id="3264586at2759"/>
<dbReference type="Proteomes" id="UP000076722">
    <property type="component" value="Unassembled WGS sequence"/>
</dbReference>
<evidence type="ECO:0000313" key="2">
    <source>
        <dbReference type="Proteomes" id="UP000076722"/>
    </source>
</evidence>
<evidence type="ECO:0000313" key="1">
    <source>
        <dbReference type="EMBL" id="KZS90020.1"/>
    </source>
</evidence>
<dbReference type="AlphaFoldDB" id="A0A164QW16"/>
<keyword evidence="2" id="KW-1185">Reference proteome</keyword>
<reference evidence="1 2" key="1">
    <citation type="journal article" date="2016" name="Mol. Biol. Evol.">
        <title>Comparative Genomics of Early-Diverging Mushroom-Forming Fungi Provides Insights into the Origins of Lignocellulose Decay Capabilities.</title>
        <authorList>
            <person name="Nagy L.G."/>
            <person name="Riley R."/>
            <person name="Tritt A."/>
            <person name="Adam C."/>
            <person name="Daum C."/>
            <person name="Floudas D."/>
            <person name="Sun H."/>
            <person name="Yadav J.S."/>
            <person name="Pangilinan J."/>
            <person name="Larsson K.H."/>
            <person name="Matsuura K."/>
            <person name="Barry K."/>
            <person name="Labutti K."/>
            <person name="Kuo R."/>
            <person name="Ohm R.A."/>
            <person name="Bhattacharya S.S."/>
            <person name="Shirouzu T."/>
            <person name="Yoshinaga Y."/>
            <person name="Martin F.M."/>
            <person name="Grigoriev I.V."/>
            <person name="Hibbett D.S."/>
        </authorList>
    </citation>
    <scope>NUCLEOTIDE SEQUENCE [LARGE SCALE GENOMIC DNA]</scope>
    <source>
        <strain evidence="1 2">HHB9708</strain>
    </source>
</reference>
<dbReference type="EMBL" id="KV419424">
    <property type="protein sequence ID" value="KZS90020.1"/>
    <property type="molecule type" value="Genomic_DNA"/>
</dbReference>